<dbReference type="Proteomes" id="UP000676246">
    <property type="component" value="Unassembled WGS sequence"/>
</dbReference>
<evidence type="ECO:0000313" key="3">
    <source>
        <dbReference type="Proteomes" id="UP000676246"/>
    </source>
</evidence>
<dbReference type="AlphaFoldDB" id="A0A940YHJ8"/>
<dbReference type="EMBL" id="JAGQDD010000017">
    <property type="protein sequence ID" value="MBQ0932577.1"/>
    <property type="molecule type" value="Genomic_DNA"/>
</dbReference>
<accession>A0A940YHJ8</accession>
<name>A0A940YHJ8_9BURK</name>
<proteinExistence type="predicted"/>
<keyword evidence="3" id="KW-1185">Reference proteome</keyword>
<evidence type="ECO:0000256" key="1">
    <source>
        <dbReference type="SAM" id="MobiDB-lite"/>
    </source>
</evidence>
<reference evidence="2 3" key="1">
    <citation type="submission" date="2021-04" db="EMBL/GenBank/DDBJ databases">
        <title>The genome sequence of Ideonella sp. 3Y2.</title>
        <authorList>
            <person name="Liu Y."/>
        </authorList>
    </citation>
    <scope>NUCLEOTIDE SEQUENCE [LARGE SCALE GENOMIC DNA]</scope>
    <source>
        <strain evidence="2 3">3Y2</strain>
    </source>
</reference>
<evidence type="ECO:0000313" key="2">
    <source>
        <dbReference type="EMBL" id="MBQ0932577.1"/>
    </source>
</evidence>
<gene>
    <name evidence="2" type="ORF">KAK03_19030</name>
</gene>
<protein>
    <submittedName>
        <fullName evidence="2">Uncharacterized protein</fullName>
    </submittedName>
</protein>
<dbReference type="RefSeq" id="WP_210856253.1">
    <property type="nucleotide sequence ID" value="NZ_JAGQDD010000017.1"/>
</dbReference>
<sequence length="138" mass="14699">MFSDRRRLRRWAAQVLLVWLFGLAMGVANACALGEQAHHRSEVVTTAAPESPQKHQHGSEQGDLAKVNCLDFCEKPSLGAPQLKVVGDGLAALGFALPISRTLSVAGRAEPAVGRLMVDSPTLPGGPPPRIAFQRLAL</sequence>
<comment type="caution">
    <text evidence="2">The sequence shown here is derived from an EMBL/GenBank/DDBJ whole genome shotgun (WGS) entry which is preliminary data.</text>
</comment>
<feature type="region of interest" description="Disordered" evidence="1">
    <location>
        <begin position="42"/>
        <end position="61"/>
    </location>
</feature>
<organism evidence="2 3">
    <name type="scientific">Ideonella alba</name>
    <dbReference type="NCBI Taxonomy" id="2824118"/>
    <lineage>
        <taxon>Bacteria</taxon>
        <taxon>Pseudomonadati</taxon>
        <taxon>Pseudomonadota</taxon>
        <taxon>Betaproteobacteria</taxon>
        <taxon>Burkholderiales</taxon>
        <taxon>Sphaerotilaceae</taxon>
        <taxon>Ideonella</taxon>
    </lineage>
</organism>